<dbReference type="PATRIC" id="fig|587753.10.peg.5689"/>
<gene>
    <name evidence="3" type="ORF">PCL1606_57030</name>
</gene>
<feature type="signal peptide" evidence="1">
    <location>
        <begin position="1"/>
        <end position="18"/>
    </location>
</feature>
<dbReference type="RefSeq" id="WP_045886291.1">
    <property type="nucleotide sequence ID" value="NZ_CP011110.1"/>
</dbReference>
<organism evidence="3 4">
    <name type="scientific">Pseudomonas chlororaphis</name>
    <dbReference type="NCBI Taxonomy" id="587753"/>
    <lineage>
        <taxon>Bacteria</taxon>
        <taxon>Pseudomonadati</taxon>
        <taxon>Pseudomonadota</taxon>
        <taxon>Gammaproteobacteria</taxon>
        <taxon>Pseudomonadales</taxon>
        <taxon>Pseudomonadaceae</taxon>
        <taxon>Pseudomonas</taxon>
    </lineage>
</organism>
<evidence type="ECO:0000256" key="1">
    <source>
        <dbReference type="SAM" id="SignalP"/>
    </source>
</evidence>
<dbReference type="Proteomes" id="UP000032748">
    <property type="component" value="Chromosome"/>
</dbReference>
<dbReference type="InterPro" id="IPR025392">
    <property type="entry name" value="DUF4124"/>
</dbReference>
<protein>
    <recommendedName>
        <fullName evidence="2">DUF4124 domain-containing protein</fullName>
    </recommendedName>
</protein>
<proteinExistence type="predicted"/>
<dbReference type="EMBL" id="CP011110">
    <property type="protein sequence ID" value="AKA27148.1"/>
    <property type="molecule type" value="Genomic_DNA"/>
</dbReference>
<sequence length="171" mass="18503">MRPHCLYLLLLTALPAAAQIYRYTDANGNPAYSDRPPAGVQGQAVELAPLNRIAPPRPTLAPASEPELLPPASAPTYSTLELNGILNGGVVRANNGTVNVEVRLQPPLHSTHRLRLLLDDQPYGPPGTTPSLQLLNLDRGEHRLAVQVLAGEQVVQQSPTLTFTLQRVHRP</sequence>
<dbReference type="OrthoDB" id="7062774at2"/>
<evidence type="ECO:0000259" key="2">
    <source>
        <dbReference type="Pfam" id="PF13511"/>
    </source>
</evidence>
<feature type="domain" description="DUF4124" evidence="2">
    <location>
        <begin position="8"/>
        <end position="58"/>
    </location>
</feature>
<dbReference type="AlphaFoldDB" id="A0A0D5Y752"/>
<dbReference type="KEGG" id="pcz:PCL1606_57030"/>
<evidence type="ECO:0000313" key="3">
    <source>
        <dbReference type="EMBL" id="AKA27148.1"/>
    </source>
</evidence>
<name>A0A0D5Y752_9PSED</name>
<dbReference type="Pfam" id="PF13511">
    <property type="entry name" value="DUF4124"/>
    <property type="match status" value="1"/>
</dbReference>
<evidence type="ECO:0000313" key="4">
    <source>
        <dbReference type="Proteomes" id="UP000032748"/>
    </source>
</evidence>
<keyword evidence="1" id="KW-0732">Signal</keyword>
<feature type="chain" id="PRO_5002299596" description="DUF4124 domain-containing protein" evidence="1">
    <location>
        <begin position="19"/>
        <end position="171"/>
    </location>
</feature>
<accession>A0A0D5Y752</accession>
<reference evidence="3 4" key="1">
    <citation type="journal article" date="2015" name="Mol. Plant Microbe Interact.">
        <title>Comparative Genomic Analysis of Pseudomonas chlororaphis PCL1606 Reveals New Insight into Antifungal Compounds Involved in Biocontrol.</title>
        <authorList>
            <person name="Calderon C.E."/>
            <person name="Ramos C."/>
            <person name="de Vicente A."/>
            <person name="Cazorla F.M."/>
        </authorList>
    </citation>
    <scope>NUCLEOTIDE SEQUENCE [LARGE SCALE GENOMIC DNA]</scope>
    <source>
        <strain evidence="3 4">PCL1606</strain>
    </source>
</reference>